<evidence type="ECO:0000313" key="2">
    <source>
        <dbReference type="EMBL" id="ETO27700.1"/>
    </source>
</evidence>
<gene>
    <name evidence="2" type="ORF">RFI_09431</name>
</gene>
<feature type="transmembrane region" description="Helical" evidence="1">
    <location>
        <begin position="50"/>
        <end position="73"/>
    </location>
</feature>
<evidence type="ECO:0000256" key="1">
    <source>
        <dbReference type="SAM" id="Phobius"/>
    </source>
</evidence>
<sequence>MEYLVHNPFAYFVVDASFYLIKLIMFVVLWGRAPCTFVSYDDRIALRQEMFNGGIIIVFTLMVYLVYGMTLLLNVSRYVRLLTSLPLFAIGVSGFVLVNTWWLIDYSGVLHSMEKEDYRNDLHKANADNVQTHGNSENGVSSLVSHAVSLTEVINNNKGFEEFMNHLYQGMQNALLFFIFLFFVHARMCMSFCACAICPRS</sequence>
<name>X6NN47_RETFI</name>
<dbReference type="AlphaFoldDB" id="X6NN47"/>
<dbReference type="Proteomes" id="UP000023152">
    <property type="component" value="Unassembled WGS sequence"/>
</dbReference>
<keyword evidence="1" id="KW-1133">Transmembrane helix</keyword>
<dbReference type="EMBL" id="ASPP01007097">
    <property type="protein sequence ID" value="ETO27700.1"/>
    <property type="molecule type" value="Genomic_DNA"/>
</dbReference>
<keyword evidence="3" id="KW-1185">Reference proteome</keyword>
<organism evidence="2 3">
    <name type="scientific">Reticulomyxa filosa</name>
    <dbReference type="NCBI Taxonomy" id="46433"/>
    <lineage>
        <taxon>Eukaryota</taxon>
        <taxon>Sar</taxon>
        <taxon>Rhizaria</taxon>
        <taxon>Retaria</taxon>
        <taxon>Foraminifera</taxon>
        <taxon>Monothalamids</taxon>
        <taxon>Reticulomyxidae</taxon>
        <taxon>Reticulomyxa</taxon>
    </lineage>
</organism>
<proteinExistence type="predicted"/>
<evidence type="ECO:0000313" key="3">
    <source>
        <dbReference type="Proteomes" id="UP000023152"/>
    </source>
</evidence>
<protein>
    <submittedName>
        <fullName evidence="2">Uncharacterized protein</fullName>
    </submittedName>
</protein>
<feature type="transmembrane region" description="Helical" evidence="1">
    <location>
        <begin position="174"/>
        <end position="198"/>
    </location>
</feature>
<keyword evidence="1" id="KW-0472">Membrane</keyword>
<reference evidence="2 3" key="1">
    <citation type="journal article" date="2013" name="Curr. Biol.">
        <title>The Genome of the Foraminiferan Reticulomyxa filosa.</title>
        <authorList>
            <person name="Glockner G."/>
            <person name="Hulsmann N."/>
            <person name="Schleicher M."/>
            <person name="Noegel A.A."/>
            <person name="Eichinger L."/>
            <person name="Gallinger C."/>
            <person name="Pawlowski J."/>
            <person name="Sierra R."/>
            <person name="Euteneuer U."/>
            <person name="Pillet L."/>
            <person name="Moustafa A."/>
            <person name="Platzer M."/>
            <person name="Groth M."/>
            <person name="Szafranski K."/>
            <person name="Schliwa M."/>
        </authorList>
    </citation>
    <scope>NUCLEOTIDE SEQUENCE [LARGE SCALE GENOMIC DNA]</scope>
</reference>
<feature type="transmembrane region" description="Helical" evidence="1">
    <location>
        <begin position="85"/>
        <end position="104"/>
    </location>
</feature>
<accession>X6NN47</accession>
<comment type="caution">
    <text evidence="2">The sequence shown here is derived from an EMBL/GenBank/DDBJ whole genome shotgun (WGS) entry which is preliminary data.</text>
</comment>
<keyword evidence="1" id="KW-0812">Transmembrane</keyword>
<feature type="transmembrane region" description="Helical" evidence="1">
    <location>
        <begin position="9"/>
        <end position="30"/>
    </location>
</feature>